<evidence type="ECO:0000256" key="7">
    <source>
        <dbReference type="ARBA" id="ARBA00022729"/>
    </source>
</evidence>
<keyword evidence="3 14" id="KW-0813">Transport</keyword>
<dbReference type="InterPro" id="IPR010917">
    <property type="entry name" value="TonB_rcpt_CS"/>
</dbReference>
<comment type="caution">
    <text evidence="20">The sequence shown here is derived from an EMBL/GenBank/DDBJ whole genome shotgun (WGS) entry which is preliminary data.</text>
</comment>
<keyword evidence="10 16" id="KW-0798">TonB box</keyword>
<evidence type="ECO:0000256" key="2">
    <source>
        <dbReference type="ARBA" id="ARBA00009810"/>
    </source>
</evidence>
<comment type="subcellular location">
    <subcellularLocation>
        <location evidence="1 14">Cell outer membrane</location>
        <topology evidence="1 14">Multi-pass membrane protein</topology>
    </subcellularLocation>
</comment>
<keyword evidence="13 14" id="KW-0998">Cell outer membrane</keyword>
<keyword evidence="21" id="KW-1185">Reference proteome</keyword>
<organism evidence="20 21">
    <name type="scientific">Acidovorax kalamii</name>
    <dbReference type="NCBI Taxonomy" id="2004485"/>
    <lineage>
        <taxon>Bacteria</taxon>
        <taxon>Pseudomonadati</taxon>
        <taxon>Pseudomonadota</taxon>
        <taxon>Betaproteobacteria</taxon>
        <taxon>Burkholderiales</taxon>
        <taxon>Comamonadaceae</taxon>
        <taxon>Acidovorax</taxon>
    </lineage>
</organism>
<evidence type="ECO:0000256" key="3">
    <source>
        <dbReference type="ARBA" id="ARBA00022448"/>
    </source>
</evidence>
<feature type="signal peptide" evidence="17">
    <location>
        <begin position="1"/>
        <end position="40"/>
    </location>
</feature>
<evidence type="ECO:0000256" key="6">
    <source>
        <dbReference type="ARBA" id="ARBA00022692"/>
    </source>
</evidence>
<dbReference type="PROSITE" id="PS01156">
    <property type="entry name" value="TONB_DEPENDENT_REC_2"/>
    <property type="match status" value="1"/>
</dbReference>
<dbReference type="InterPro" id="IPR039426">
    <property type="entry name" value="TonB-dep_rcpt-like"/>
</dbReference>
<feature type="short sequence motif" description="TonB C-terminal box" evidence="15">
    <location>
        <begin position="732"/>
        <end position="749"/>
    </location>
</feature>
<evidence type="ECO:0000256" key="9">
    <source>
        <dbReference type="ARBA" id="ARBA00023065"/>
    </source>
</evidence>
<evidence type="ECO:0000256" key="16">
    <source>
        <dbReference type="RuleBase" id="RU003357"/>
    </source>
</evidence>
<evidence type="ECO:0000256" key="17">
    <source>
        <dbReference type="SAM" id="SignalP"/>
    </source>
</evidence>
<keyword evidence="11 14" id="KW-0472">Membrane</keyword>
<evidence type="ECO:0000256" key="4">
    <source>
        <dbReference type="ARBA" id="ARBA00022452"/>
    </source>
</evidence>
<dbReference type="SUPFAM" id="SSF56935">
    <property type="entry name" value="Porins"/>
    <property type="match status" value="1"/>
</dbReference>
<gene>
    <name evidence="20" type="ORF">CBY09_01950</name>
</gene>
<dbReference type="InterPro" id="IPR012910">
    <property type="entry name" value="Plug_dom"/>
</dbReference>
<comment type="similarity">
    <text evidence="2 14 16">Belongs to the TonB-dependent receptor family.</text>
</comment>
<evidence type="ECO:0000256" key="15">
    <source>
        <dbReference type="PROSITE-ProRule" id="PRU10144"/>
    </source>
</evidence>
<evidence type="ECO:0000256" key="10">
    <source>
        <dbReference type="ARBA" id="ARBA00023077"/>
    </source>
</evidence>
<dbReference type="GO" id="GO:0015891">
    <property type="term" value="P:siderophore transport"/>
    <property type="evidence" value="ECO:0007669"/>
    <property type="project" value="InterPro"/>
</dbReference>
<dbReference type="InterPro" id="IPR036942">
    <property type="entry name" value="Beta-barrel_TonB_sf"/>
</dbReference>
<dbReference type="InterPro" id="IPR010105">
    <property type="entry name" value="TonB_sidphr_rcpt"/>
</dbReference>
<evidence type="ECO:0000256" key="5">
    <source>
        <dbReference type="ARBA" id="ARBA00022496"/>
    </source>
</evidence>
<evidence type="ECO:0000256" key="12">
    <source>
        <dbReference type="ARBA" id="ARBA00023170"/>
    </source>
</evidence>
<dbReference type="GO" id="GO:0009279">
    <property type="term" value="C:cell outer membrane"/>
    <property type="evidence" value="ECO:0007669"/>
    <property type="project" value="UniProtKB-SubCell"/>
</dbReference>
<name>A0A235ETE4_9BURK</name>
<dbReference type="Proteomes" id="UP000215441">
    <property type="component" value="Unassembled WGS sequence"/>
</dbReference>
<evidence type="ECO:0000259" key="18">
    <source>
        <dbReference type="Pfam" id="PF00593"/>
    </source>
</evidence>
<dbReference type="NCBIfam" id="TIGR01783">
    <property type="entry name" value="TonB-siderophor"/>
    <property type="match status" value="1"/>
</dbReference>
<dbReference type="InterPro" id="IPR000531">
    <property type="entry name" value="Beta-barrel_TonB"/>
</dbReference>
<dbReference type="PROSITE" id="PS52016">
    <property type="entry name" value="TONB_DEPENDENT_REC_3"/>
    <property type="match status" value="1"/>
</dbReference>
<keyword evidence="8" id="KW-0408">Iron</keyword>
<feature type="chain" id="PRO_5013302919" evidence="17">
    <location>
        <begin position="41"/>
        <end position="749"/>
    </location>
</feature>
<feature type="domain" description="TonB-dependent receptor-like beta-barrel" evidence="18">
    <location>
        <begin position="271"/>
        <end position="714"/>
    </location>
</feature>
<protein>
    <submittedName>
        <fullName evidence="20">TonB-dependent siderophore receptor</fullName>
    </submittedName>
</protein>
<reference evidence="20 21" key="1">
    <citation type="submission" date="2017-07" db="EMBL/GenBank/DDBJ databases">
        <title>Acidovorax KNDSW TSA 6 genome sequence and assembly.</title>
        <authorList>
            <person name="Mayilraj S."/>
        </authorList>
    </citation>
    <scope>NUCLEOTIDE SEQUENCE [LARGE SCALE GENOMIC DNA]</scope>
    <source>
        <strain evidence="20 21">KNDSW-TSA6</strain>
    </source>
</reference>
<evidence type="ECO:0000256" key="11">
    <source>
        <dbReference type="ARBA" id="ARBA00023136"/>
    </source>
</evidence>
<dbReference type="PANTHER" id="PTHR32552:SF82">
    <property type="entry name" value="FCUA PROTEIN"/>
    <property type="match status" value="1"/>
</dbReference>
<dbReference type="InterPro" id="IPR037066">
    <property type="entry name" value="Plug_dom_sf"/>
</dbReference>
<dbReference type="Pfam" id="PF00593">
    <property type="entry name" value="TonB_dep_Rec_b-barrel"/>
    <property type="match status" value="1"/>
</dbReference>
<keyword evidence="9" id="KW-0406">Ion transport</keyword>
<dbReference type="OrthoDB" id="8732650at2"/>
<dbReference type="AlphaFoldDB" id="A0A235ETE4"/>
<dbReference type="PANTHER" id="PTHR32552">
    <property type="entry name" value="FERRICHROME IRON RECEPTOR-RELATED"/>
    <property type="match status" value="1"/>
</dbReference>
<evidence type="ECO:0000256" key="8">
    <source>
        <dbReference type="ARBA" id="ARBA00023004"/>
    </source>
</evidence>
<keyword evidence="5" id="KW-0410">Iron transport</keyword>
<evidence type="ECO:0000313" key="21">
    <source>
        <dbReference type="Proteomes" id="UP000215441"/>
    </source>
</evidence>
<evidence type="ECO:0000256" key="1">
    <source>
        <dbReference type="ARBA" id="ARBA00004571"/>
    </source>
</evidence>
<proteinExistence type="inferred from homology"/>
<keyword evidence="4 14" id="KW-1134">Transmembrane beta strand</keyword>
<keyword evidence="6 14" id="KW-0812">Transmembrane</keyword>
<accession>A0A235ETE4</accession>
<dbReference type="CDD" id="cd01347">
    <property type="entry name" value="ligand_gated_channel"/>
    <property type="match status" value="1"/>
</dbReference>
<dbReference type="GO" id="GO:0038023">
    <property type="term" value="F:signaling receptor activity"/>
    <property type="evidence" value="ECO:0007669"/>
    <property type="project" value="InterPro"/>
</dbReference>
<evidence type="ECO:0000256" key="14">
    <source>
        <dbReference type="PROSITE-ProRule" id="PRU01360"/>
    </source>
</evidence>
<keyword evidence="7 17" id="KW-0732">Signal</keyword>
<evidence type="ECO:0000256" key="13">
    <source>
        <dbReference type="ARBA" id="ARBA00023237"/>
    </source>
</evidence>
<sequence>MRSAPSPHSAPLLRPAFPTTPVAMAAAVVVLALATPALHAQQAAVPATASETKTLSTVTVNASADASAQGLSPAYPGGQVARGGRAGVLGTHDAMETPFSITSYTNELIQDRHARSVGDVLQNDPTVRVARGFGNFQESYFIRGFLLGSDDTAYNGLYSLLPRQYIATELFERVEVLRGASAFLNGASPNGGGIGGSINLLPKRAPNEPLNRVTFGVASGSQTQLAADVARRFGPDGNTGIRVNAATHSGGTGVDDEDVKLGLVAVGLDWRSRDVRLSGDIGWQDHKLRNTRTNVTLAATATQVPTAPDNATNFAQPWTYSNERDTFGTLRGEWDITPNVTGWAAAGARRGTEANSLANLTVANSSTGAGTTYRFDNTRKDSVNTGELGLRGRLQTGSVGHEWVAVASHFSADKKNAYAMDFGNTQATNLYRPVYSALPALSANTIRGGDLADPRITGSTRLTSLALGDTMSLLDNRLLLTVGLRHQSLEIANYDYGTAVQTDRYDQSRTSPLLAAVYKWGNSLSVYANYVEGLSQGQTAPSTAANRGEMLAPYVSKQKEVGVKWDGGRFGGSVALFSTTKPRAYVGSDNLFGSSGKDRHQGIELAVQGEATKGLRLLGGLTWLDAKQIATGAASTDGRRVIGVPKLQANVGAEWDVPGVSGLAVDGRLVHTGAVYANATNTLRVPGWNRLDLGVRYLTEVQGHLVTLRARVDNATNRNYWASSGGYPGAGYLVVGAPRTFSLSASVDF</sequence>
<feature type="domain" description="TonB-dependent receptor plug" evidence="19">
    <location>
        <begin position="94"/>
        <end position="192"/>
    </location>
</feature>
<dbReference type="Pfam" id="PF07715">
    <property type="entry name" value="Plug"/>
    <property type="match status" value="1"/>
</dbReference>
<dbReference type="Gene3D" id="2.40.170.20">
    <property type="entry name" value="TonB-dependent receptor, beta-barrel domain"/>
    <property type="match status" value="1"/>
</dbReference>
<dbReference type="GO" id="GO:0015344">
    <property type="term" value="F:siderophore uptake transmembrane transporter activity"/>
    <property type="evidence" value="ECO:0007669"/>
    <property type="project" value="TreeGrafter"/>
</dbReference>
<keyword evidence="12 20" id="KW-0675">Receptor</keyword>
<dbReference type="EMBL" id="NOIG01000001">
    <property type="protein sequence ID" value="OYD52271.1"/>
    <property type="molecule type" value="Genomic_DNA"/>
</dbReference>
<evidence type="ECO:0000313" key="20">
    <source>
        <dbReference type="EMBL" id="OYD52271.1"/>
    </source>
</evidence>
<dbReference type="Gene3D" id="2.170.130.10">
    <property type="entry name" value="TonB-dependent receptor, plug domain"/>
    <property type="match status" value="1"/>
</dbReference>
<evidence type="ECO:0000259" key="19">
    <source>
        <dbReference type="Pfam" id="PF07715"/>
    </source>
</evidence>